<dbReference type="InterPro" id="IPR004421">
    <property type="entry name" value="Carbamoyltransferase_HypF"/>
</dbReference>
<evidence type="ECO:0000256" key="9">
    <source>
        <dbReference type="PROSITE-ProRule" id="PRU00520"/>
    </source>
</evidence>
<evidence type="ECO:0000256" key="3">
    <source>
        <dbReference type="ARBA" id="ARBA00022598"/>
    </source>
</evidence>
<dbReference type="PANTHER" id="PTHR42959">
    <property type="entry name" value="CARBAMOYLTRANSFERASE"/>
    <property type="match status" value="1"/>
</dbReference>
<evidence type="ECO:0000256" key="2">
    <source>
        <dbReference type="ARBA" id="ARBA00008097"/>
    </source>
</evidence>
<dbReference type="Gene3D" id="3.30.420.360">
    <property type="match status" value="1"/>
</dbReference>
<keyword evidence="13" id="KW-1185">Reference proteome</keyword>
<keyword evidence="4" id="KW-0479">Metal-binding</keyword>
<dbReference type="AlphaFoldDB" id="A0A1H3IBN5"/>
<dbReference type="InterPro" id="IPR017945">
    <property type="entry name" value="DHBP_synth_RibB-like_a/b_dom"/>
</dbReference>
<dbReference type="InterPro" id="IPR055128">
    <property type="entry name" value="HypF_C_2"/>
</dbReference>
<reference evidence="13" key="1">
    <citation type="submission" date="2016-10" db="EMBL/GenBank/DDBJ databases">
        <authorList>
            <person name="Varghese N."/>
            <person name="Submissions S."/>
        </authorList>
    </citation>
    <scope>NUCLEOTIDE SEQUENCE [LARGE SCALE GENOMIC DNA]</scope>
    <source>
        <strain evidence="13">DSM 173</strain>
    </source>
</reference>
<evidence type="ECO:0000259" key="11">
    <source>
        <dbReference type="PROSITE" id="PS51163"/>
    </source>
</evidence>
<evidence type="ECO:0000313" key="12">
    <source>
        <dbReference type="EMBL" id="SDY24498.1"/>
    </source>
</evidence>
<proteinExistence type="inferred from homology"/>
<gene>
    <name evidence="12" type="ORF">SAMN05421644_14125</name>
</gene>
<comment type="catalytic activity">
    <reaction evidence="7 8">
        <text>C-terminal L-cysteinyl-[HypE protein] + carbamoyl phosphate + ATP + H2O = C-terminal S-carboxamide-L-cysteinyl-[HypE protein] + AMP + phosphate + diphosphate + H(+)</text>
        <dbReference type="Rhea" id="RHEA:55636"/>
        <dbReference type="Rhea" id="RHEA-COMP:14247"/>
        <dbReference type="Rhea" id="RHEA-COMP:14392"/>
        <dbReference type="ChEBI" id="CHEBI:15377"/>
        <dbReference type="ChEBI" id="CHEBI:15378"/>
        <dbReference type="ChEBI" id="CHEBI:30616"/>
        <dbReference type="ChEBI" id="CHEBI:33019"/>
        <dbReference type="ChEBI" id="CHEBI:43474"/>
        <dbReference type="ChEBI" id="CHEBI:58228"/>
        <dbReference type="ChEBI" id="CHEBI:76913"/>
        <dbReference type="ChEBI" id="CHEBI:139126"/>
        <dbReference type="ChEBI" id="CHEBI:456215"/>
    </reaction>
</comment>
<keyword evidence="3" id="KW-0436">Ligase</keyword>
<dbReference type="OrthoDB" id="9808093at2"/>
<dbReference type="NCBIfam" id="TIGR00143">
    <property type="entry name" value="hypF"/>
    <property type="match status" value="1"/>
</dbReference>
<feature type="active site" evidence="9">
    <location>
        <position position="18"/>
    </location>
</feature>
<dbReference type="InterPro" id="IPR006070">
    <property type="entry name" value="Sua5-like_dom"/>
</dbReference>
<dbReference type="GO" id="GO:0016743">
    <property type="term" value="F:carboxyl- or carbamoyltransferase activity"/>
    <property type="evidence" value="ECO:0007669"/>
    <property type="project" value="UniProtKB-UniRule"/>
</dbReference>
<dbReference type="GO" id="GO:0016874">
    <property type="term" value="F:ligase activity"/>
    <property type="evidence" value="ECO:0007669"/>
    <property type="project" value="UniProtKB-UniRule"/>
</dbReference>
<dbReference type="PROSITE" id="PS51160">
    <property type="entry name" value="ACYLPHOSPHATASE_3"/>
    <property type="match status" value="1"/>
</dbReference>
<dbReference type="STRING" id="61595.SAMN05421644_14125"/>
<dbReference type="PIRSF" id="PIRSF006256">
    <property type="entry name" value="CMPcnvr_hdrg_mat"/>
    <property type="match status" value="1"/>
</dbReference>
<dbReference type="InterPro" id="IPR051060">
    <property type="entry name" value="Carbamoyltrans_HypF-like"/>
</dbReference>
<dbReference type="Pfam" id="PF07503">
    <property type="entry name" value="zf-HYPF"/>
    <property type="match status" value="2"/>
</dbReference>
<dbReference type="SUPFAM" id="SSF54975">
    <property type="entry name" value="Acylphosphatase/BLUF domain-like"/>
    <property type="match status" value="1"/>
</dbReference>
<dbReference type="EC" id="6.2.-.-" evidence="8"/>
<dbReference type="Gene3D" id="3.30.110.120">
    <property type="match status" value="1"/>
</dbReference>
<comment type="similarity">
    <text evidence="2 8">Belongs to the carbamoyltransferase HypF family.</text>
</comment>
<dbReference type="UniPathway" id="UPA00335"/>
<organism evidence="12 13">
    <name type="scientific">Allochromatium warmingii</name>
    <name type="common">Chromatium warmingii</name>
    <dbReference type="NCBI Taxonomy" id="61595"/>
    <lineage>
        <taxon>Bacteria</taxon>
        <taxon>Pseudomonadati</taxon>
        <taxon>Pseudomonadota</taxon>
        <taxon>Gammaproteobacteria</taxon>
        <taxon>Chromatiales</taxon>
        <taxon>Chromatiaceae</taxon>
        <taxon>Allochromatium</taxon>
    </lineage>
</organism>
<evidence type="ECO:0000256" key="1">
    <source>
        <dbReference type="ARBA" id="ARBA00004711"/>
    </source>
</evidence>
<evidence type="ECO:0000256" key="6">
    <source>
        <dbReference type="ARBA" id="ARBA00022833"/>
    </source>
</evidence>
<evidence type="ECO:0000256" key="7">
    <source>
        <dbReference type="ARBA" id="ARBA00048220"/>
    </source>
</evidence>
<accession>A0A1H3IBN5</accession>
<evidence type="ECO:0000256" key="5">
    <source>
        <dbReference type="ARBA" id="ARBA00022771"/>
    </source>
</evidence>
<feature type="domain" description="YrdC-like" evidence="11">
    <location>
        <begin position="205"/>
        <end position="393"/>
    </location>
</feature>
<dbReference type="Pfam" id="PF01300">
    <property type="entry name" value="Sua5_yciO_yrdC"/>
    <property type="match status" value="1"/>
</dbReference>
<dbReference type="Pfam" id="PF00708">
    <property type="entry name" value="Acylphosphatase"/>
    <property type="match status" value="1"/>
</dbReference>
<sequence length="796" mass="85679">MNGERLRVRGLVQGVGFRPTVWRLAQELGLCGDVRNDGEGVLIRLQAATSETLDQFCTRLQAECPPLARIDAIERAPLTEPLHATSFTISASDHSAIHTGIVADAATCPACLAEIRDPRNRRYRYAFTNCTHCGPRLSIINSLPYDRAGTSMAAFPMCAQCQAEYRDPADRRFHAQPNACPACGPQLWLADASGQRLDSAHWGAVDALAAASQRLAAGQILAIKGIGSFHLVCDAGNAAAVATLRQRKQREAKPLALMARDLDVIRRWAHLSEREAACLRSPAAPIVLLQRRTDADAESLAPALAPGQSTLGLMLPSSPLHHLLLADWERPLVMTSANRSNEPPCTDNADALRRLTGIADLWLLHDRDISNRVDDSVWRDLDGAPRPLRRARGDAPAPLPLPSGFATSPPLLALGGELKNTVCLLRDGAAILSQHLGDLDDAPTARAYRDTLARYAQLFEHRPTMLAVDAHPDYHSSQFGRTWAARDGLRLIEVQHHHAHLASVLADNDWPLDGGAVLGVIFDGLGWGADGTFWGGEWLLGDYRQVERVAHLRPAALLGGAQAIREPWRNLLARLEDAGGWAHWCDCYSDVAVIQQLAAHPLTAPLRQLLAHGLNAPLSSSAGRLFDAVAAALGISAERLQYEGQAAIELEALATLAGEINAADGYPLALAQAVDPVVLDPAPLWAPLFTDLQCGATRSAIAARFHRGLIRAVIQTSTQLATRYAVKTIVLSGGVWQNRLMLEGVAAGLRQAGWQVLMHRRVPANDGGLALGQACVAAAAAVSGDTASRRTDRQIV</sequence>
<dbReference type="SUPFAM" id="SSF55821">
    <property type="entry name" value="YrdC/RibB"/>
    <property type="match status" value="1"/>
</dbReference>
<comment type="catalytic activity">
    <reaction evidence="9">
        <text>an acyl phosphate + H2O = a carboxylate + phosphate + H(+)</text>
        <dbReference type="Rhea" id="RHEA:14965"/>
        <dbReference type="ChEBI" id="CHEBI:15377"/>
        <dbReference type="ChEBI" id="CHEBI:15378"/>
        <dbReference type="ChEBI" id="CHEBI:29067"/>
        <dbReference type="ChEBI" id="CHEBI:43474"/>
        <dbReference type="ChEBI" id="CHEBI:59918"/>
        <dbReference type="EC" id="3.6.1.7"/>
    </reaction>
</comment>
<dbReference type="Pfam" id="PF22521">
    <property type="entry name" value="HypF_C_2"/>
    <property type="match status" value="1"/>
</dbReference>
<name>A0A1H3IBN5_ALLWA</name>
<dbReference type="InterPro" id="IPR036046">
    <property type="entry name" value="Acylphosphatase-like_dom_sf"/>
</dbReference>
<dbReference type="GO" id="GO:0008270">
    <property type="term" value="F:zinc ion binding"/>
    <property type="evidence" value="ECO:0007669"/>
    <property type="project" value="UniProtKB-KW"/>
</dbReference>
<evidence type="ECO:0000256" key="8">
    <source>
        <dbReference type="PIRNR" id="PIRNR006256"/>
    </source>
</evidence>
<dbReference type="Proteomes" id="UP000198672">
    <property type="component" value="Unassembled WGS sequence"/>
</dbReference>
<dbReference type="InterPro" id="IPR001792">
    <property type="entry name" value="Acylphosphatase-like_dom"/>
</dbReference>
<dbReference type="PANTHER" id="PTHR42959:SF1">
    <property type="entry name" value="CARBAMOYLTRANSFERASE HYPF"/>
    <property type="match status" value="1"/>
</dbReference>
<dbReference type="Gene3D" id="3.90.870.50">
    <property type="match status" value="1"/>
</dbReference>
<dbReference type="GO" id="GO:0051604">
    <property type="term" value="P:protein maturation"/>
    <property type="evidence" value="ECO:0007669"/>
    <property type="project" value="TreeGrafter"/>
</dbReference>
<dbReference type="InterPro" id="IPR017968">
    <property type="entry name" value="Acylphosphatase_CS"/>
</dbReference>
<dbReference type="InterPro" id="IPR041440">
    <property type="entry name" value="HypF_C"/>
</dbReference>
<comment type="pathway">
    <text evidence="1 8">Protein modification; [NiFe] hydrogenase maturation.</text>
</comment>
<dbReference type="Gene3D" id="3.30.420.40">
    <property type="match status" value="1"/>
</dbReference>
<dbReference type="GO" id="GO:0003998">
    <property type="term" value="F:acylphosphatase activity"/>
    <property type="evidence" value="ECO:0007669"/>
    <property type="project" value="UniProtKB-EC"/>
</dbReference>
<evidence type="ECO:0000313" key="13">
    <source>
        <dbReference type="Proteomes" id="UP000198672"/>
    </source>
</evidence>
<feature type="domain" description="Acylphosphatase-like" evidence="10">
    <location>
        <begin position="3"/>
        <end position="91"/>
    </location>
</feature>
<dbReference type="GO" id="GO:0003725">
    <property type="term" value="F:double-stranded RNA binding"/>
    <property type="evidence" value="ECO:0007669"/>
    <property type="project" value="InterPro"/>
</dbReference>
<dbReference type="PROSITE" id="PS00150">
    <property type="entry name" value="ACYLPHOSPHATASE_1"/>
    <property type="match status" value="1"/>
</dbReference>
<dbReference type="EMBL" id="FNOW01000041">
    <property type="protein sequence ID" value="SDY24498.1"/>
    <property type="molecule type" value="Genomic_DNA"/>
</dbReference>
<keyword evidence="5" id="KW-0863">Zinc-finger</keyword>
<dbReference type="InterPro" id="IPR011125">
    <property type="entry name" value="Znf_HypF"/>
</dbReference>
<dbReference type="RefSeq" id="WP_091334756.1">
    <property type="nucleotide sequence ID" value="NZ_FNOW01000041.1"/>
</dbReference>
<keyword evidence="9" id="KW-0378">Hydrolase</keyword>
<feature type="active site" evidence="9">
    <location>
        <position position="36"/>
    </location>
</feature>
<protein>
    <recommendedName>
        <fullName evidence="8">Carbamoyltransferase HypF</fullName>
        <ecNumber evidence="8">6.2.-.-</ecNumber>
    </recommendedName>
</protein>
<keyword evidence="6" id="KW-0862">Zinc</keyword>
<comment type="function">
    <text evidence="8">Involved in the maturation of [NiFe] hydrogenases. Along with HypE, it catalyzes the synthesis of the CN ligands of the active site iron of [NiFe]-hydrogenases. HypF functions as a carbamoyl transferase using carbamoylphosphate as a substrate and transferring the carboxamido moiety in an ATP-dependent reaction to the thiolate of the C-terminal cysteine of HypE yielding a protein-S-carboxamide.</text>
</comment>
<dbReference type="PROSITE" id="PS51163">
    <property type="entry name" value="YRDC"/>
    <property type="match status" value="1"/>
</dbReference>
<evidence type="ECO:0000256" key="4">
    <source>
        <dbReference type="ARBA" id="ARBA00022723"/>
    </source>
</evidence>
<dbReference type="Pfam" id="PF17788">
    <property type="entry name" value="HypF_C"/>
    <property type="match status" value="1"/>
</dbReference>
<evidence type="ECO:0000259" key="10">
    <source>
        <dbReference type="PROSITE" id="PS51160"/>
    </source>
</evidence>